<evidence type="ECO:0000313" key="4">
    <source>
        <dbReference type="Proteomes" id="UP001431429"/>
    </source>
</evidence>
<proteinExistence type="predicted"/>
<keyword evidence="4" id="KW-1185">Reference proteome</keyword>
<gene>
    <name evidence="3" type="ORF">NBG84_14875</name>
</gene>
<evidence type="ECO:0000313" key="3">
    <source>
        <dbReference type="EMBL" id="MCM2389561.1"/>
    </source>
</evidence>
<name>A0ABT0UQP1_9ACTN</name>
<dbReference type="RefSeq" id="WP_250919903.1">
    <property type="nucleotide sequence ID" value="NZ_JAMQAW010000011.1"/>
</dbReference>
<dbReference type="Pfam" id="PF06276">
    <property type="entry name" value="FhuF"/>
    <property type="match status" value="1"/>
</dbReference>
<feature type="domain" description="Aerobactin siderophore biosynthesis IucA/IucC-like C-terminal" evidence="1">
    <location>
        <begin position="127"/>
        <end position="181"/>
    </location>
</feature>
<evidence type="ECO:0000259" key="1">
    <source>
        <dbReference type="Pfam" id="PF06276"/>
    </source>
</evidence>
<dbReference type="InterPro" id="IPR024726">
    <property type="entry name" value="FhuF_C"/>
</dbReference>
<dbReference type="InterPro" id="IPR022770">
    <property type="entry name" value="IucA/IucC-like_C"/>
</dbReference>
<organism evidence="3 4">
    <name type="scientific">Streptomyces albipurpureus</name>
    <dbReference type="NCBI Taxonomy" id="2897419"/>
    <lineage>
        <taxon>Bacteria</taxon>
        <taxon>Bacillati</taxon>
        <taxon>Actinomycetota</taxon>
        <taxon>Actinomycetes</taxon>
        <taxon>Kitasatosporales</taxon>
        <taxon>Streptomycetaceae</taxon>
        <taxon>Streptomyces</taxon>
    </lineage>
</organism>
<accession>A0ABT0UQP1</accession>
<dbReference type="EMBL" id="JAMQAW010000011">
    <property type="protein sequence ID" value="MCM2389561.1"/>
    <property type="molecule type" value="Genomic_DNA"/>
</dbReference>
<dbReference type="Pfam" id="PF11575">
    <property type="entry name" value="FhuF_C"/>
    <property type="match status" value="1"/>
</dbReference>
<sequence length="242" mass="25585">MDLRELSSIGGFFALRSSTPTEAPTAPAATGAPLARIYSGDDSLLTLRVDTVMAKLAVPERRVAASIAQLGLAARLWSIALGAAALYGALPSLDPERLVWAPGRGAPDDLWLLEPSRPVAPRAMPGTAARIRDTVQYAHLVPLAEALRRDTPVSRRLLWGNAGSALAGAVRQIDGWARRGGRVDVAERAALLAGELLRHPDLAGTVRGSSMRRGSCCLYYRAPGGGLCGDCVFDHPPVRPTP</sequence>
<reference evidence="3" key="1">
    <citation type="submission" date="2022-06" db="EMBL/GenBank/DDBJ databases">
        <title>Genome public.</title>
        <authorList>
            <person name="Sun Q."/>
        </authorList>
    </citation>
    <scope>NUCLEOTIDE SEQUENCE</scope>
    <source>
        <strain evidence="3">CWNU-1</strain>
    </source>
</reference>
<evidence type="ECO:0000259" key="2">
    <source>
        <dbReference type="Pfam" id="PF11575"/>
    </source>
</evidence>
<dbReference type="Proteomes" id="UP001431429">
    <property type="component" value="Unassembled WGS sequence"/>
</dbReference>
<feature type="domain" description="Ferric siderophore reductase C-terminal" evidence="2">
    <location>
        <begin position="213"/>
        <end position="232"/>
    </location>
</feature>
<protein>
    <submittedName>
        <fullName evidence="3">(2Fe-2S)-binding protein</fullName>
    </submittedName>
</protein>
<comment type="caution">
    <text evidence="3">The sequence shown here is derived from an EMBL/GenBank/DDBJ whole genome shotgun (WGS) entry which is preliminary data.</text>
</comment>